<evidence type="ECO:0000256" key="2">
    <source>
        <dbReference type="ARBA" id="ARBA00023315"/>
    </source>
</evidence>
<dbReference type="KEGG" id="bsol:FSW04_24135"/>
<protein>
    <submittedName>
        <fullName evidence="5">Ketoacyl-ACP synthase III</fullName>
    </submittedName>
</protein>
<dbReference type="GO" id="GO:0004315">
    <property type="term" value="F:3-oxoacyl-[acyl-carrier-protein] synthase activity"/>
    <property type="evidence" value="ECO:0007669"/>
    <property type="project" value="InterPro"/>
</dbReference>
<dbReference type="AlphaFoldDB" id="A0A5B8UBH4"/>
<feature type="domain" description="Beta-ketoacyl-[acyl-carrier-protein] synthase III C-terminal" evidence="3">
    <location>
        <begin position="245"/>
        <end position="333"/>
    </location>
</feature>
<dbReference type="PANTHER" id="PTHR34069:SF2">
    <property type="entry name" value="BETA-KETOACYL-[ACYL-CARRIER-PROTEIN] SYNTHASE III"/>
    <property type="match status" value="1"/>
</dbReference>
<dbReference type="OrthoDB" id="9815506at2"/>
<dbReference type="CDD" id="cd00830">
    <property type="entry name" value="KAS_III"/>
    <property type="match status" value="1"/>
</dbReference>
<feature type="domain" description="Beta-ketoacyl-[acyl-carrier-protein] synthase III N-terminal" evidence="4">
    <location>
        <begin position="128"/>
        <end position="206"/>
    </location>
</feature>
<keyword evidence="1" id="KW-0808">Transferase</keyword>
<dbReference type="InterPro" id="IPR016039">
    <property type="entry name" value="Thiolase-like"/>
</dbReference>
<dbReference type="Proteomes" id="UP000321805">
    <property type="component" value="Chromosome"/>
</dbReference>
<evidence type="ECO:0000313" key="6">
    <source>
        <dbReference type="Proteomes" id="UP000321805"/>
    </source>
</evidence>
<dbReference type="GO" id="GO:0006633">
    <property type="term" value="P:fatty acid biosynthetic process"/>
    <property type="evidence" value="ECO:0007669"/>
    <property type="project" value="InterPro"/>
</dbReference>
<proteinExistence type="predicted"/>
<dbReference type="InterPro" id="IPR013751">
    <property type="entry name" value="ACP_syn_III_N"/>
</dbReference>
<sequence length="335" mass="34218">MASLPELLQSPLDALGLIRPVAPGASVVSVASCFPDREVSTDEIAAPLGIEPDWLVRRTGVEHRRRAADGERLSDLAATAATDALNKAGVDAGEVDLVIVATMTPDDLTPHTAAVVAAGIGAHRAGALDVNAACTGFLAALSMAVGQVESSRARTVVVVGADIMSRVLDYGDRVTAGIFGDGAGAVVVRAVEGASLVGPFILESDGAEGDAILTPRPSGPVIMDGQRTFRRAVDALVDVAHRATAQAGVAVDQLDLAVLHQANARITRAVSERLGLPAERVVDCIARMGNTTSASLPTALAHAEQDGTLRPGARVLVAAFGAGLSWGGTVLIWNG</sequence>
<dbReference type="Pfam" id="PF08541">
    <property type="entry name" value="ACP_syn_III_C"/>
    <property type="match status" value="1"/>
</dbReference>
<keyword evidence="6" id="KW-1185">Reference proteome</keyword>
<accession>A0A5B8UBH4</accession>
<dbReference type="Gene3D" id="3.40.47.10">
    <property type="match status" value="1"/>
</dbReference>
<evidence type="ECO:0000259" key="4">
    <source>
        <dbReference type="Pfam" id="PF08545"/>
    </source>
</evidence>
<keyword evidence="2" id="KW-0012">Acyltransferase</keyword>
<evidence type="ECO:0000313" key="5">
    <source>
        <dbReference type="EMBL" id="QEC50367.1"/>
    </source>
</evidence>
<dbReference type="NCBIfam" id="NF006829">
    <property type="entry name" value="PRK09352.1"/>
    <property type="match status" value="1"/>
</dbReference>
<dbReference type="EMBL" id="CP042430">
    <property type="protein sequence ID" value="QEC50367.1"/>
    <property type="molecule type" value="Genomic_DNA"/>
</dbReference>
<dbReference type="InterPro" id="IPR013747">
    <property type="entry name" value="ACP_syn_III_C"/>
</dbReference>
<dbReference type="PANTHER" id="PTHR34069">
    <property type="entry name" value="3-OXOACYL-[ACYL-CARRIER-PROTEIN] SYNTHASE 3"/>
    <property type="match status" value="1"/>
</dbReference>
<name>A0A5B8UBH4_9ACTN</name>
<organism evidence="5 6">
    <name type="scientific">Baekduia soli</name>
    <dbReference type="NCBI Taxonomy" id="496014"/>
    <lineage>
        <taxon>Bacteria</taxon>
        <taxon>Bacillati</taxon>
        <taxon>Actinomycetota</taxon>
        <taxon>Thermoleophilia</taxon>
        <taxon>Solirubrobacterales</taxon>
        <taxon>Baekduiaceae</taxon>
        <taxon>Baekduia</taxon>
    </lineage>
</organism>
<evidence type="ECO:0000256" key="1">
    <source>
        <dbReference type="ARBA" id="ARBA00022679"/>
    </source>
</evidence>
<reference evidence="5 6" key="1">
    <citation type="journal article" date="2018" name="J. Microbiol.">
        <title>Baekduia soli gen. nov., sp. nov., a novel bacterium isolated from the soil of Baekdu Mountain and proposal of a novel family name, Baekduiaceae fam. nov.</title>
        <authorList>
            <person name="An D.S."/>
            <person name="Siddiqi M.Z."/>
            <person name="Kim K.H."/>
            <person name="Yu H.S."/>
            <person name="Im W.T."/>
        </authorList>
    </citation>
    <scope>NUCLEOTIDE SEQUENCE [LARGE SCALE GENOMIC DNA]</scope>
    <source>
        <strain evidence="5 6">BR7-21</strain>
    </source>
</reference>
<dbReference type="Pfam" id="PF08545">
    <property type="entry name" value="ACP_syn_III"/>
    <property type="match status" value="1"/>
</dbReference>
<gene>
    <name evidence="5" type="ORF">FSW04_24135</name>
</gene>
<dbReference type="SUPFAM" id="SSF53901">
    <property type="entry name" value="Thiolase-like"/>
    <property type="match status" value="1"/>
</dbReference>
<evidence type="ECO:0000259" key="3">
    <source>
        <dbReference type="Pfam" id="PF08541"/>
    </source>
</evidence>
<dbReference type="GO" id="GO:0044550">
    <property type="term" value="P:secondary metabolite biosynthetic process"/>
    <property type="evidence" value="ECO:0007669"/>
    <property type="project" value="TreeGrafter"/>
</dbReference>